<feature type="region of interest" description="Disordered" evidence="1">
    <location>
        <begin position="47"/>
        <end position="72"/>
    </location>
</feature>
<dbReference type="Proteomes" id="UP001295740">
    <property type="component" value="Unassembled WGS sequence"/>
</dbReference>
<dbReference type="EMBL" id="CAUWAG010000004">
    <property type="protein sequence ID" value="CAJ2503100.1"/>
    <property type="molecule type" value="Genomic_DNA"/>
</dbReference>
<sequence>MMPEKSAIILGIAAPPLLRHWTDVLLHDELTLERRQAWLGLFCTPSRSRRTDSATGTRNRRKSLNHAGGGDSQSLAGLVTWALKEYKSDPKNVFVGGSSGAMEATCVVGWFANVDADETDLGKAYNPSYNGTWPKMMVFHGTADTAVTINILKAQLDQWSTAQGFEFRVVDTFHCSRKMLRSSSSACCECRGFGFSSPGPVRRKTAVPLGR</sequence>
<name>A0AAI8VDX7_9PEZI</name>
<gene>
    <name evidence="2" type="ORF">KHLLAP_LOCUS3568</name>
</gene>
<organism evidence="2 3">
    <name type="scientific">Anthostomella pinea</name>
    <dbReference type="NCBI Taxonomy" id="933095"/>
    <lineage>
        <taxon>Eukaryota</taxon>
        <taxon>Fungi</taxon>
        <taxon>Dikarya</taxon>
        <taxon>Ascomycota</taxon>
        <taxon>Pezizomycotina</taxon>
        <taxon>Sordariomycetes</taxon>
        <taxon>Xylariomycetidae</taxon>
        <taxon>Xylariales</taxon>
        <taxon>Xylariaceae</taxon>
        <taxon>Anthostomella</taxon>
    </lineage>
</organism>
<proteinExistence type="predicted"/>
<dbReference type="Gene3D" id="3.40.50.1820">
    <property type="entry name" value="alpha/beta hydrolase"/>
    <property type="match status" value="1"/>
</dbReference>
<reference evidence="2" key="1">
    <citation type="submission" date="2023-10" db="EMBL/GenBank/DDBJ databases">
        <authorList>
            <person name="Hackl T."/>
        </authorList>
    </citation>
    <scope>NUCLEOTIDE SEQUENCE</scope>
</reference>
<keyword evidence="3" id="KW-1185">Reference proteome</keyword>
<evidence type="ECO:0000256" key="1">
    <source>
        <dbReference type="SAM" id="MobiDB-lite"/>
    </source>
</evidence>
<dbReference type="AlphaFoldDB" id="A0AAI8VDX7"/>
<protein>
    <submittedName>
        <fullName evidence="2">Uu.00g104940.m01.CDS01</fullName>
    </submittedName>
</protein>
<evidence type="ECO:0000313" key="2">
    <source>
        <dbReference type="EMBL" id="CAJ2503100.1"/>
    </source>
</evidence>
<dbReference type="InterPro" id="IPR029058">
    <property type="entry name" value="AB_hydrolase_fold"/>
</dbReference>
<evidence type="ECO:0000313" key="3">
    <source>
        <dbReference type="Proteomes" id="UP001295740"/>
    </source>
</evidence>
<dbReference type="SUPFAM" id="SSF53474">
    <property type="entry name" value="alpha/beta-Hydrolases"/>
    <property type="match status" value="1"/>
</dbReference>
<accession>A0AAI8VDX7</accession>
<comment type="caution">
    <text evidence="2">The sequence shown here is derived from an EMBL/GenBank/DDBJ whole genome shotgun (WGS) entry which is preliminary data.</text>
</comment>